<evidence type="ECO:0000313" key="5">
    <source>
        <dbReference type="Proteomes" id="UP000218620"/>
    </source>
</evidence>
<protein>
    <recommendedName>
        <fullName evidence="3">Putative host cell surface-exposed lipoprotein Ltp-like HTH region domain-containing protein</fullName>
    </recommendedName>
</protein>
<gene>
    <name evidence="4" type="ORF">CIK65_02510</name>
</gene>
<organism evidence="4 5">
    <name type="scientific">Brevibacterium aurantiacum</name>
    <dbReference type="NCBI Taxonomy" id="273384"/>
    <lineage>
        <taxon>Bacteria</taxon>
        <taxon>Bacillati</taxon>
        <taxon>Actinomycetota</taxon>
        <taxon>Actinomycetes</taxon>
        <taxon>Micrococcales</taxon>
        <taxon>Brevibacteriaceae</taxon>
        <taxon>Brevibacterium</taxon>
    </lineage>
</organism>
<dbReference type="AlphaFoldDB" id="A0A2A3YYY8"/>
<evidence type="ECO:0000256" key="2">
    <source>
        <dbReference type="SAM" id="Phobius"/>
    </source>
</evidence>
<evidence type="ECO:0000256" key="1">
    <source>
        <dbReference type="SAM" id="MobiDB-lite"/>
    </source>
</evidence>
<dbReference type="InterPro" id="IPR036388">
    <property type="entry name" value="WH-like_DNA-bd_sf"/>
</dbReference>
<reference evidence="4 5" key="1">
    <citation type="journal article" date="2017" name="Elife">
        <title>Extensive horizontal gene transfer in cheese-associated bacteria.</title>
        <authorList>
            <person name="Bonham K.S."/>
            <person name="Wolfe B.E."/>
            <person name="Dutton R.J."/>
        </authorList>
    </citation>
    <scope>NUCLEOTIDE SEQUENCE [LARGE SCALE GENOMIC DNA]</scope>
    <source>
        <strain evidence="4 5">962_8</strain>
    </source>
</reference>
<dbReference type="Proteomes" id="UP000218620">
    <property type="component" value="Unassembled WGS sequence"/>
</dbReference>
<dbReference type="EMBL" id="NRGQ01000003">
    <property type="protein sequence ID" value="PCC44478.1"/>
    <property type="molecule type" value="Genomic_DNA"/>
</dbReference>
<keyword evidence="2" id="KW-0812">Transmembrane</keyword>
<keyword evidence="2" id="KW-1133">Transmembrane helix</keyword>
<dbReference type="RefSeq" id="WP_096177459.1">
    <property type="nucleotide sequence ID" value="NZ_JBQDQN010000018.1"/>
</dbReference>
<comment type="caution">
    <text evidence="4">The sequence shown here is derived from an EMBL/GenBank/DDBJ whole genome shotgun (WGS) entry which is preliminary data.</text>
</comment>
<keyword evidence="2" id="KW-0472">Membrane</keyword>
<dbReference type="Gene3D" id="1.10.10.10">
    <property type="entry name" value="Winged helix-like DNA-binding domain superfamily/Winged helix DNA-binding domain"/>
    <property type="match status" value="1"/>
</dbReference>
<dbReference type="Pfam" id="PF07553">
    <property type="entry name" value="Lipoprotein_Ltp"/>
    <property type="match status" value="1"/>
</dbReference>
<feature type="domain" description="Putative host cell surface-exposed lipoprotein Ltp-like HTH region" evidence="3">
    <location>
        <begin position="95"/>
        <end position="141"/>
    </location>
</feature>
<feature type="region of interest" description="Disordered" evidence="1">
    <location>
        <begin position="61"/>
        <end position="96"/>
    </location>
</feature>
<accession>A0A2A3YYY8</accession>
<evidence type="ECO:0000259" key="3">
    <source>
        <dbReference type="Pfam" id="PF07553"/>
    </source>
</evidence>
<dbReference type="InterPro" id="IPR011434">
    <property type="entry name" value="Ltp-like_HTH"/>
</dbReference>
<sequence length="143" mass="15134">MPLNGYQKHKKRAWIVTGAVIALGILIGALSTKPTATTQIADPAPSVEAEPAAIEEPVEDAVADEAPEEKPVEEAPVEEEAPVAEEEAESSVPAEYTSALTSAETYSDMMHMSKAAIFDLLTSEYGGQFTEDAAQYAADHLNG</sequence>
<feature type="transmembrane region" description="Helical" evidence="2">
    <location>
        <begin position="12"/>
        <end position="30"/>
    </location>
</feature>
<evidence type="ECO:0000313" key="4">
    <source>
        <dbReference type="EMBL" id="PCC44478.1"/>
    </source>
</evidence>
<name>A0A2A3YYY8_BREAU</name>
<feature type="compositionally biased region" description="Acidic residues" evidence="1">
    <location>
        <begin position="75"/>
        <end position="89"/>
    </location>
</feature>
<proteinExistence type="predicted"/>